<dbReference type="SMART" id="SM00075">
    <property type="entry name" value="HYDRO"/>
    <property type="match status" value="1"/>
</dbReference>
<organism evidence="8 9">
    <name type="scientific">Agaricus bisporus var. burnettii</name>
    <dbReference type="NCBI Taxonomy" id="192524"/>
    <lineage>
        <taxon>Eukaryota</taxon>
        <taxon>Fungi</taxon>
        <taxon>Dikarya</taxon>
        <taxon>Basidiomycota</taxon>
        <taxon>Agaricomycotina</taxon>
        <taxon>Agaricomycetes</taxon>
        <taxon>Agaricomycetidae</taxon>
        <taxon>Agaricales</taxon>
        <taxon>Agaricineae</taxon>
        <taxon>Agaricaceae</taxon>
        <taxon>Agaricus</taxon>
    </lineage>
</organism>
<dbReference type="GO" id="GO:0009277">
    <property type="term" value="C:fungal-type cell wall"/>
    <property type="evidence" value="ECO:0007669"/>
    <property type="project" value="InterPro"/>
</dbReference>
<feature type="signal peptide" evidence="7">
    <location>
        <begin position="1"/>
        <end position="20"/>
    </location>
</feature>
<dbReference type="InterPro" id="IPR019778">
    <property type="entry name" value="Class_I_Hydrophobin_CS"/>
</dbReference>
<proteinExistence type="inferred from homology"/>
<dbReference type="EMBL" id="JABXXO010000009">
    <property type="protein sequence ID" value="KAF7770261.1"/>
    <property type="molecule type" value="Genomic_DNA"/>
</dbReference>
<name>A0A8H7C8U1_AGABI</name>
<evidence type="ECO:0000313" key="8">
    <source>
        <dbReference type="EMBL" id="KAF7770261.1"/>
    </source>
</evidence>
<dbReference type="Proteomes" id="UP000629468">
    <property type="component" value="Unassembled WGS sequence"/>
</dbReference>
<dbReference type="PROSITE" id="PS00956">
    <property type="entry name" value="HYDROPHOBIN"/>
    <property type="match status" value="1"/>
</dbReference>
<dbReference type="OMA" id="AQCCNSV"/>
<keyword evidence="6 7" id="KW-1015">Disulfide bond</keyword>
<keyword evidence="3 7" id="KW-0134">Cell wall</keyword>
<dbReference type="GO" id="GO:0005199">
    <property type="term" value="F:structural constituent of cell wall"/>
    <property type="evidence" value="ECO:0007669"/>
    <property type="project" value="InterPro"/>
</dbReference>
<dbReference type="AlphaFoldDB" id="A0A8H7C8U1"/>
<keyword evidence="5 7" id="KW-0732">Signal</keyword>
<dbReference type="CDD" id="cd23507">
    <property type="entry name" value="hydrophobin_I"/>
    <property type="match status" value="1"/>
</dbReference>
<protein>
    <recommendedName>
        <fullName evidence="7">Hydrophobin</fullName>
    </recommendedName>
</protein>
<evidence type="ECO:0000256" key="5">
    <source>
        <dbReference type="ARBA" id="ARBA00022729"/>
    </source>
</evidence>
<keyword evidence="4 7" id="KW-0964">Secreted</keyword>
<gene>
    <name evidence="8" type="ORF">Agabi119p4_6235</name>
</gene>
<evidence type="ECO:0000256" key="3">
    <source>
        <dbReference type="ARBA" id="ARBA00022512"/>
    </source>
</evidence>
<dbReference type="InterPro" id="IPR001338">
    <property type="entry name" value="Class_I_Hydrophobin"/>
</dbReference>
<evidence type="ECO:0000313" key="9">
    <source>
        <dbReference type="Proteomes" id="UP000629468"/>
    </source>
</evidence>
<dbReference type="Pfam" id="PF01185">
    <property type="entry name" value="Hydrophobin"/>
    <property type="match status" value="1"/>
</dbReference>
<evidence type="ECO:0000256" key="7">
    <source>
        <dbReference type="RuleBase" id="RU365009"/>
    </source>
</evidence>
<evidence type="ECO:0000256" key="1">
    <source>
        <dbReference type="ARBA" id="ARBA00004191"/>
    </source>
</evidence>
<comment type="similarity">
    <text evidence="2 7">Belongs to the fungal hydrophobin family.</text>
</comment>
<comment type="caution">
    <text evidence="8">The sequence shown here is derived from an EMBL/GenBank/DDBJ whole genome shotgun (WGS) entry which is preliminary data.</text>
</comment>
<evidence type="ECO:0000256" key="6">
    <source>
        <dbReference type="ARBA" id="ARBA00023157"/>
    </source>
</evidence>
<feature type="chain" id="PRO_5034371449" description="Hydrophobin" evidence="7">
    <location>
        <begin position="21"/>
        <end position="119"/>
    </location>
</feature>
<evidence type="ECO:0000256" key="2">
    <source>
        <dbReference type="ARBA" id="ARBA00010446"/>
    </source>
</evidence>
<sequence>MFARISTILTVLFFAMLAAASVVRRTDPPPATGDECTAVGGDISCCNSLQQADDPVVKLLAGLLGIVLGPVEGLIGLTCNPISVIGGGNDCSSQTVCCTGNNFSGGLLVVGCSPINLSL</sequence>
<evidence type="ECO:0000256" key="4">
    <source>
        <dbReference type="ARBA" id="ARBA00022525"/>
    </source>
</evidence>
<reference evidence="8 9" key="1">
    <citation type="journal article" name="Sci. Rep.">
        <title>Telomere-to-telomere assembled and centromere annotated genomes of the two main subspecies of the button mushroom Agaricus bisporus reveal especially polymorphic chromosome ends.</title>
        <authorList>
            <person name="Sonnenberg A.S.M."/>
            <person name="Sedaghat-Telgerd N."/>
            <person name="Lavrijssen B."/>
            <person name="Ohm R.A."/>
            <person name="Hendrickx P.M."/>
            <person name="Scholtmeijer K."/>
            <person name="Baars J.J.P."/>
            <person name="van Peer A."/>
        </authorList>
    </citation>
    <scope>NUCLEOTIDE SEQUENCE [LARGE SCALE GENOMIC DNA]</scope>
    <source>
        <strain evidence="8 9">H119_p4</strain>
    </source>
</reference>
<comment type="subcellular location">
    <subcellularLocation>
        <location evidence="1 7">Secreted</location>
        <location evidence="1 7">Cell wall</location>
    </subcellularLocation>
</comment>
<accession>A0A8H7C8U1</accession>